<dbReference type="EMBL" id="JANJYJ010000002">
    <property type="protein sequence ID" value="KAK3225343.1"/>
    <property type="molecule type" value="Genomic_DNA"/>
</dbReference>
<organism evidence="3 4">
    <name type="scientific">Dipteronia sinensis</name>
    <dbReference type="NCBI Taxonomy" id="43782"/>
    <lineage>
        <taxon>Eukaryota</taxon>
        <taxon>Viridiplantae</taxon>
        <taxon>Streptophyta</taxon>
        <taxon>Embryophyta</taxon>
        <taxon>Tracheophyta</taxon>
        <taxon>Spermatophyta</taxon>
        <taxon>Magnoliopsida</taxon>
        <taxon>eudicotyledons</taxon>
        <taxon>Gunneridae</taxon>
        <taxon>Pentapetalae</taxon>
        <taxon>rosids</taxon>
        <taxon>malvids</taxon>
        <taxon>Sapindales</taxon>
        <taxon>Sapindaceae</taxon>
        <taxon>Hippocastanoideae</taxon>
        <taxon>Acereae</taxon>
        <taxon>Dipteronia</taxon>
    </lineage>
</organism>
<proteinExistence type="predicted"/>
<name>A0AAE0AW73_9ROSI</name>
<evidence type="ECO:0000313" key="3">
    <source>
        <dbReference type="EMBL" id="KAK3225343.1"/>
    </source>
</evidence>
<dbReference type="AlphaFoldDB" id="A0AAE0AW73"/>
<dbReference type="PANTHER" id="PTHR36794:SF1">
    <property type="entry name" value="TRANSMEMBRANE PROTEIN"/>
    <property type="match status" value="1"/>
</dbReference>
<evidence type="ECO:0000256" key="1">
    <source>
        <dbReference type="SAM" id="MobiDB-lite"/>
    </source>
</evidence>
<sequence length="316" mass="35348">MVEEQYRKIKDNAETYPYVWGSYIVVYGGLPSGLPTDGENFTKPRTEIWSCGVAALVSLLKLKQKWLEKGKTQMKCQNMVLMTLTYSLALTYFFHSGGHFDVTMDNYNGGRINYFDYINIDELSMLDLDEIAMKLKYKLPVGYWIQLSRYGMPYQIMRDEELLWFGDKIPENRVIDLYLECIQPLQAFKGDELIPSQQPESYDLMYDTSDDEDNRASAAASEIEVNRASAAAADTEDGPTGFGNGLAGFGDGPPALGDGSASFGDGTAGFNEQGEEELIVEDAERAKSKRKNNGVAEEAEADKGDERLIMIKTQKL</sequence>
<dbReference type="PANTHER" id="PTHR36794">
    <property type="entry name" value="TRANSMEMBRANE PROTEIN"/>
    <property type="match status" value="1"/>
</dbReference>
<evidence type="ECO:0000313" key="4">
    <source>
        <dbReference type="Proteomes" id="UP001281410"/>
    </source>
</evidence>
<comment type="caution">
    <text evidence="3">The sequence shown here is derived from an EMBL/GenBank/DDBJ whole genome shotgun (WGS) entry which is preliminary data.</text>
</comment>
<accession>A0AAE0AW73</accession>
<feature type="domain" description="PB1-like" evidence="2">
    <location>
        <begin position="90"/>
        <end position="178"/>
    </location>
</feature>
<keyword evidence="4" id="KW-1185">Reference proteome</keyword>
<reference evidence="3" key="1">
    <citation type="journal article" date="2023" name="Plant J.">
        <title>Genome sequences and population genomics provide insights into the demographic history, inbreeding, and mutation load of two 'living fossil' tree species of Dipteronia.</title>
        <authorList>
            <person name="Feng Y."/>
            <person name="Comes H.P."/>
            <person name="Chen J."/>
            <person name="Zhu S."/>
            <person name="Lu R."/>
            <person name="Zhang X."/>
            <person name="Li P."/>
            <person name="Qiu J."/>
            <person name="Olsen K.M."/>
            <person name="Qiu Y."/>
        </authorList>
    </citation>
    <scope>NUCLEOTIDE SEQUENCE</scope>
    <source>
        <strain evidence="3">NBL</strain>
    </source>
</reference>
<dbReference type="InterPro" id="IPR058594">
    <property type="entry name" value="PB1-like_dom_pln"/>
</dbReference>
<feature type="region of interest" description="Disordered" evidence="1">
    <location>
        <begin position="227"/>
        <end position="306"/>
    </location>
</feature>
<protein>
    <recommendedName>
        <fullName evidence="2">PB1-like domain-containing protein</fullName>
    </recommendedName>
</protein>
<feature type="compositionally biased region" description="Gly residues" evidence="1">
    <location>
        <begin position="240"/>
        <end position="251"/>
    </location>
</feature>
<evidence type="ECO:0000259" key="2">
    <source>
        <dbReference type="Pfam" id="PF26130"/>
    </source>
</evidence>
<dbReference type="Pfam" id="PF26130">
    <property type="entry name" value="PB1-like"/>
    <property type="match status" value="1"/>
</dbReference>
<dbReference type="Proteomes" id="UP001281410">
    <property type="component" value="Unassembled WGS sequence"/>
</dbReference>
<gene>
    <name evidence="3" type="ORF">Dsin_005205</name>
</gene>